<dbReference type="EMBL" id="FCNW02000008">
    <property type="protein sequence ID" value="SAL33516.1"/>
    <property type="molecule type" value="Genomic_DNA"/>
</dbReference>
<sequence>MGLSDAQKIAVMKLYQLLLCDSFQYQSFHLTLGLLSSKTCSSVATRRQYLPENLSYDQCNR</sequence>
<keyword evidence="2" id="KW-1185">Reference proteome</keyword>
<organism evidence="1 2">
    <name type="scientific">Caballeronia humi</name>
    <dbReference type="NCBI Taxonomy" id="326474"/>
    <lineage>
        <taxon>Bacteria</taxon>
        <taxon>Pseudomonadati</taxon>
        <taxon>Pseudomonadota</taxon>
        <taxon>Betaproteobacteria</taxon>
        <taxon>Burkholderiales</taxon>
        <taxon>Burkholderiaceae</taxon>
        <taxon>Caballeronia</taxon>
    </lineage>
</organism>
<protein>
    <submittedName>
        <fullName evidence="1">Uncharacterized protein</fullName>
    </submittedName>
</protein>
<evidence type="ECO:0000313" key="1">
    <source>
        <dbReference type="EMBL" id="SAL33516.1"/>
    </source>
</evidence>
<gene>
    <name evidence="1" type="ORF">AWB65_02268</name>
</gene>
<dbReference type="Proteomes" id="UP000054977">
    <property type="component" value="Unassembled WGS sequence"/>
</dbReference>
<proteinExistence type="predicted"/>
<evidence type="ECO:0000313" key="2">
    <source>
        <dbReference type="Proteomes" id="UP000054977"/>
    </source>
</evidence>
<accession>A0A158GN22</accession>
<name>A0A158GN22_9BURK</name>
<comment type="caution">
    <text evidence="1">The sequence shown here is derived from an EMBL/GenBank/DDBJ whole genome shotgun (WGS) entry which is preliminary data.</text>
</comment>
<dbReference type="AlphaFoldDB" id="A0A158GN22"/>
<reference evidence="1" key="1">
    <citation type="submission" date="2016-01" db="EMBL/GenBank/DDBJ databases">
        <authorList>
            <person name="Peeters C."/>
        </authorList>
    </citation>
    <scope>NUCLEOTIDE SEQUENCE [LARGE SCALE GENOMIC DNA]</scope>
    <source>
        <strain evidence="1">LMG 22934</strain>
    </source>
</reference>